<dbReference type="PROSITE" id="PS00742">
    <property type="entry name" value="PEP_ENZYMES_2"/>
    <property type="match status" value="1"/>
</dbReference>
<dbReference type="InterPro" id="IPR036637">
    <property type="entry name" value="Phosphohistidine_dom_sf"/>
</dbReference>
<evidence type="ECO:0000256" key="2">
    <source>
        <dbReference type="ARBA" id="ARBA00003144"/>
    </source>
</evidence>
<feature type="binding site" evidence="14">
    <location>
        <position position="731"/>
    </location>
    <ligand>
        <name>substrate</name>
    </ligand>
</feature>
<dbReference type="GO" id="GO:0046872">
    <property type="term" value="F:metal ion binding"/>
    <property type="evidence" value="ECO:0007669"/>
    <property type="project" value="UniProtKB-KW"/>
</dbReference>
<evidence type="ECO:0000256" key="3">
    <source>
        <dbReference type="ARBA" id="ARBA00007837"/>
    </source>
</evidence>
<feature type="binding site" evidence="15">
    <location>
        <position position="708"/>
    </location>
    <ligand>
        <name>Mg(2+)</name>
        <dbReference type="ChEBI" id="CHEBI:18420"/>
    </ligand>
</feature>
<dbReference type="Gene3D" id="3.20.20.60">
    <property type="entry name" value="Phosphoenolpyruvate-binding domains"/>
    <property type="match status" value="1"/>
</dbReference>
<evidence type="ECO:0000256" key="6">
    <source>
        <dbReference type="ARBA" id="ARBA00022679"/>
    </source>
</evidence>
<evidence type="ECO:0000256" key="12">
    <source>
        <dbReference type="ARBA" id="ARBA00032883"/>
    </source>
</evidence>
<dbReference type="AlphaFoldDB" id="A0A225NRY8"/>
<dbReference type="Gene3D" id="3.50.30.10">
    <property type="entry name" value="Phosphohistidine domain"/>
    <property type="match status" value="1"/>
</dbReference>
<evidence type="ECO:0000256" key="14">
    <source>
        <dbReference type="PIRSR" id="PIRSR000853-2"/>
    </source>
</evidence>
<evidence type="ECO:0000256" key="10">
    <source>
        <dbReference type="ARBA" id="ARBA00022840"/>
    </source>
</evidence>
<protein>
    <recommendedName>
        <fullName evidence="5">Pyruvate, phosphate dikinase</fullName>
        <ecNumber evidence="4">2.7.9.1</ecNumber>
    </recommendedName>
    <alternativeName>
        <fullName evidence="12">Pyruvate, orthophosphate dikinase</fullName>
    </alternativeName>
</protein>
<dbReference type="Proteomes" id="UP000215377">
    <property type="component" value="Unassembled WGS sequence"/>
</dbReference>
<comment type="caution">
    <text evidence="18">The sequence shown here is derived from an EMBL/GenBank/DDBJ whole genome shotgun (WGS) entry which is preliminary data.</text>
</comment>
<feature type="binding site" evidence="14">
    <location>
        <position position="729"/>
    </location>
    <ligand>
        <name>substrate</name>
    </ligand>
</feature>
<feature type="binding site" evidence="14">
    <location>
        <position position="708"/>
    </location>
    <ligand>
        <name>substrate</name>
    </ligand>
</feature>
<dbReference type="InterPro" id="IPR018274">
    <property type="entry name" value="PEP_util_AS"/>
</dbReference>
<keyword evidence="11 15" id="KW-0460">Magnesium</keyword>
<evidence type="ECO:0000256" key="5">
    <source>
        <dbReference type="ARBA" id="ARBA00020138"/>
    </source>
</evidence>
<feature type="binding site" evidence="14">
    <location>
        <position position="730"/>
    </location>
    <ligand>
        <name>substrate</name>
    </ligand>
</feature>
<keyword evidence="9 18" id="KW-0418">Kinase</keyword>
<evidence type="ECO:0000256" key="15">
    <source>
        <dbReference type="PIRSR" id="PIRSR000853-3"/>
    </source>
</evidence>
<keyword evidence="18" id="KW-0670">Pyruvate</keyword>
<dbReference type="InterPro" id="IPR023151">
    <property type="entry name" value="PEP_util_CS"/>
</dbReference>
<dbReference type="EC" id="2.7.9.1" evidence="4"/>
<evidence type="ECO:0000259" key="17">
    <source>
        <dbReference type="Pfam" id="PF02896"/>
    </source>
</evidence>
<evidence type="ECO:0000256" key="4">
    <source>
        <dbReference type="ARBA" id="ARBA00011994"/>
    </source>
</evidence>
<feature type="binding site" evidence="14">
    <location>
        <position position="580"/>
    </location>
    <ligand>
        <name>substrate</name>
    </ligand>
</feature>
<feature type="active site" description="Proton donor" evidence="13">
    <location>
        <position position="794"/>
    </location>
</feature>
<dbReference type="SUPFAM" id="SSF56059">
    <property type="entry name" value="Glutathione synthetase ATP-binding domain-like"/>
    <property type="match status" value="1"/>
</dbReference>
<evidence type="ECO:0000256" key="11">
    <source>
        <dbReference type="ARBA" id="ARBA00022842"/>
    </source>
</evidence>
<keyword evidence="10" id="KW-0067">ATP-binding</keyword>
<dbReference type="RefSeq" id="WP_088648752.1">
    <property type="nucleotide sequence ID" value="NZ_AQQR01000002.1"/>
</dbReference>
<comment type="function">
    <text evidence="2">Catalyzes the reversible phosphorylation of pyruvate and phosphate.</text>
</comment>
<feature type="active site" description="Tele-phosphohistidine intermediate" evidence="13">
    <location>
        <position position="417"/>
    </location>
</feature>
<keyword evidence="6" id="KW-0808">Transferase</keyword>
<dbReference type="InterPro" id="IPR000121">
    <property type="entry name" value="PEP_util_C"/>
</dbReference>
<dbReference type="OrthoDB" id="9765468at2"/>
<evidence type="ECO:0000313" key="19">
    <source>
        <dbReference type="Proteomes" id="UP000215377"/>
    </source>
</evidence>
<evidence type="ECO:0000256" key="1">
    <source>
        <dbReference type="ARBA" id="ARBA00001946"/>
    </source>
</evidence>
<keyword evidence="19" id="KW-1185">Reference proteome</keyword>
<evidence type="ECO:0000313" key="18">
    <source>
        <dbReference type="EMBL" id="OWU75598.1"/>
    </source>
</evidence>
<dbReference type="InterPro" id="IPR008279">
    <property type="entry name" value="PEP-util_enz_mobile_dom"/>
</dbReference>
<dbReference type="SUPFAM" id="SSF52009">
    <property type="entry name" value="Phosphohistidine domain"/>
    <property type="match status" value="1"/>
</dbReference>
<name>A0A225NRY8_9RHOB</name>
<feature type="domain" description="PEP-utilising enzyme mobile" evidence="16">
    <location>
        <begin position="383"/>
        <end position="466"/>
    </location>
</feature>
<dbReference type="InterPro" id="IPR010121">
    <property type="entry name" value="Pyruvate_phosphate_dikinase"/>
</dbReference>
<evidence type="ECO:0000256" key="7">
    <source>
        <dbReference type="ARBA" id="ARBA00022723"/>
    </source>
</evidence>
<feature type="binding site" evidence="14">
    <location>
        <position position="524"/>
    </location>
    <ligand>
        <name>substrate</name>
    </ligand>
</feature>
<keyword evidence="7 15" id="KW-0479">Metal-binding</keyword>
<gene>
    <name evidence="18" type="ORF">ATO3_05065</name>
</gene>
<keyword evidence="8" id="KW-0547">Nucleotide-binding</keyword>
<comment type="cofactor">
    <cofactor evidence="1 15">
        <name>Mg(2+)</name>
        <dbReference type="ChEBI" id="CHEBI:18420"/>
    </cofactor>
</comment>
<dbReference type="InterPro" id="IPR040442">
    <property type="entry name" value="Pyrv_kinase-like_dom_sf"/>
</dbReference>
<dbReference type="Gene3D" id="1.10.189.10">
    <property type="entry name" value="Pyruvate Phosphate Dikinase, domain 2"/>
    <property type="match status" value="1"/>
</dbReference>
<dbReference type="EMBL" id="AQQR01000002">
    <property type="protein sequence ID" value="OWU75598.1"/>
    <property type="molecule type" value="Genomic_DNA"/>
</dbReference>
<dbReference type="PANTHER" id="PTHR22931">
    <property type="entry name" value="PHOSPHOENOLPYRUVATE DIKINASE-RELATED"/>
    <property type="match status" value="1"/>
</dbReference>
<proteinExistence type="inferred from homology"/>
<comment type="similarity">
    <text evidence="3">Belongs to the PEP-utilizing enzyme family.</text>
</comment>
<feature type="binding site" evidence="15">
    <location>
        <position position="732"/>
    </location>
    <ligand>
        <name>Mg(2+)</name>
        <dbReference type="ChEBI" id="CHEBI:18420"/>
    </ligand>
</feature>
<organism evidence="18 19">
    <name type="scientific">Marinibacterium profundimaris</name>
    <dbReference type="NCBI Taxonomy" id="1679460"/>
    <lineage>
        <taxon>Bacteria</taxon>
        <taxon>Pseudomonadati</taxon>
        <taxon>Pseudomonadota</taxon>
        <taxon>Alphaproteobacteria</taxon>
        <taxon>Rhodobacterales</taxon>
        <taxon>Paracoccaceae</taxon>
        <taxon>Marinibacterium</taxon>
    </lineage>
</organism>
<evidence type="ECO:0000256" key="9">
    <source>
        <dbReference type="ARBA" id="ARBA00022777"/>
    </source>
</evidence>
<sequence length="846" mass="90719">MLMSDHRSGVVRIEPGAGVVAEAHGERAGDLQHLVDMGLTCPVSVALSVERLHGIATGQRFDAAGVINEFGPDPLVSVLPSSGRRSWGGPREFPDVGLNEATHALLAARFGQEHADRRWFDFILRYATDVACLDAEPFDEAAAGSDPAGAALEIYLREAGEAFPQDPGRQLSQVVSSMATAWGGITARLLRHAQGAPLEAGLALLVQDNRWSVAPGEIATGRVRMFDPVTGQTRLNGSLRALTETGAPAPAEDIPTALQDRAPERVEALSALLDTARRGFRADREIDVAYEGGRFLVLDASPQASSARVALNNAMALVEADVITREEALLRVAPPSLTAFLHPQVQPDPARKPLFSGVAASPGGATGHVVFTADAAAARAAREEPCILVRRETNPEDIRGMHVAQAIVTERGGMTSHAAVIARGLGVPCITGASGVVISAETETMTLGDGRVLHEGDLITVDGTHGEAHMGEILMTPADDDPGFLEFMSWADAARDIGVRANADTPQDAALAMSFLADGIGLCRTEHMFFEPSRMVVMREMIFAGTEADRRAALDQLLPMQRSDFRELFATMAGLPVCIRLFDPPLHEFLPMDREGRMNLAQSLDLSLTEVNRRIEAISEFNPMLGMRGVRLGLMHPEIYEMQVRAIFEAAIEAGRAVGATVEPEIMIPLVAGRSEVKLVKTRIDSVAAQVRVATGQEVAYRLGVLVETPRAALCAGEIAEYAQLLSFGTNDLTQMTYGLSRDDVSRFMKAYVEQGALTGDPFEKLDFKGVGELIRIAADRGRATNPSIDLSICGEHGGDIDTIDFCRTGGFTYVSCSPYRVPIARLSAAQLAIRARRDEKDGTAG</sequence>
<feature type="domain" description="PEP-utilising enzyme C-terminal" evidence="17">
    <location>
        <begin position="486"/>
        <end position="832"/>
    </location>
</feature>
<dbReference type="PROSITE" id="PS00370">
    <property type="entry name" value="PEP_ENZYMES_PHOS_SITE"/>
    <property type="match status" value="1"/>
</dbReference>
<feature type="binding site" evidence="14">
    <location>
        <position position="732"/>
    </location>
    <ligand>
        <name>substrate</name>
    </ligand>
</feature>
<dbReference type="GO" id="GO:0016301">
    <property type="term" value="F:kinase activity"/>
    <property type="evidence" value="ECO:0007669"/>
    <property type="project" value="UniProtKB-KW"/>
</dbReference>
<dbReference type="GO" id="GO:0050242">
    <property type="term" value="F:pyruvate, phosphate dikinase activity"/>
    <property type="evidence" value="ECO:0007669"/>
    <property type="project" value="UniProtKB-EC"/>
</dbReference>
<evidence type="ECO:0000259" key="16">
    <source>
        <dbReference type="Pfam" id="PF00391"/>
    </source>
</evidence>
<reference evidence="18 19" key="1">
    <citation type="submission" date="2013-04" db="EMBL/GenBank/DDBJ databases">
        <title>Oceanicola sp. 22II1-22F33 Genome Sequencing.</title>
        <authorList>
            <person name="Lai Q."/>
            <person name="Li G."/>
            <person name="Shao Z."/>
        </authorList>
    </citation>
    <scope>NUCLEOTIDE SEQUENCE [LARGE SCALE GENOMIC DNA]</scope>
    <source>
        <strain evidence="18 19">22II1-22F33</strain>
    </source>
</reference>
<accession>A0A225NRY8</accession>
<evidence type="ECO:0000256" key="8">
    <source>
        <dbReference type="ARBA" id="ARBA00022741"/>
    </source>
</evidence>
<dbReference type="PIRSF" id="PIRSF000853">
    <property type="entry name" value="PPDK"/>
    <property type="match status" value="1"/>
</dbReference>
<dbReference type="SUPFAM" id="SSF51621">
    <property type="entry name" value="Phosphoenolpyruvate/pyruvate domain"/>
    <property type="match status" value="1"/>
</dbReference>
<dbReference type="PANTHER" id="PTHR22931:SF9">
    <property type="entry name" value="PYRUVATE, PHOSPHATE DIKINASE 1, CHLOROPLASTIC"/>
    <property type="match status" value="1"/>
</dbReference>
<dbReference type="Pfam" id="PF00391">
    <property type="entry name" value="PEP-utilizers"/>
    <property type="match status" value="1"/>
</dbReference>
<dbReference type="Pfam" id="PF02896">
    <property type="entry name" value="PEP-utilizers_C"/>
    <property type="match status" value="1"/>
</dbReference>
<dbReference type="GO" id="GO:0005524">
    <property type="term" value="F:ATP binding"/>
    <property type="evidence" value="ECO:0007669"/>
    <property type="project" value="UniProtKB-KW"/>
</dbReference>
<evidence type="ECO:0000256" key="13">
    <source>
        <dbReference type="PIRSR" id="PIRSR000853-1"/>
    </source>
</evidence>
<dbReference type="InterPro" id="IPR015813">
    <property type="entry name" value="Pyrv/PenolPyrv_kinase-like_dom"/>
</dbReference>